<keyword evidence="1" id="KW-0812">Transmembrane</keyword>
<evidence type="ECO:0000313" key="3">
    <source>
        <dbReference type="Proteomes" id="UP001152533"/>
    </source>
</evidence>
<feature type="transmembrane region" description="Helical" evidence="1">
    <location>
        <begin position="351"/>
        <end position="372"/>
    </location>
</feature>
<sequence length="393" mass="44404">MTLVTRPLEPDCSGDVPPPEGIKCLPFSLETFRLISKHLSIHSGISRVVNRADVGVISTAEVETRFSSLPSLGLSGPFMLQLTVWLIRGLVYHCRSSNMWEGDLALSVTHCVKSESTFGMLFGCTTRIQEEVINRLRFAREAIRHPLLLPGIFVELERNRHVKDLVEKQILSLETTISDLTSPGDAIPPSTEDTISLWLDTTALRNGLTNWKEQIRELICHLDEIALRQEEQAHGPPKAFSTDSSAYARTIMLANTSRKIRSRLTSVVREYEESIRDCNMRIEGVAMATQLLHAKTNLEIAVDAKRDGKRIQNISLFSVIFLPSMFVATIFSTDFFNWFPGRGEAMISPHIWILFTFCLCVSLAFLIGYVLVSSRISCIRKRQFIQRRCDVFV</sequence>
<protein>
    <submittedName>
        <fullName evidence="2">Uncharacterized protein</fullName>
    </submittedName>
</protein>
<proteinExistence type="predicted"/>
<dbReference type="AlphaFoldDB" id="A0A9W4S058"/>
<keyword evidence="1" id="KW-1133">Transmembrane helix</keyword>
<name>A0A9W4S058_9PEZI</name>
<comment type="caution">
    <text evidence="2">The sequence shown here is derived from an EMBL/GenBank/DDBJ whole genome shotgun (WGS) entry which is preliminary data.</text>
</comment>
<feature type="transmembrane region" description="Helical" evidence="1">
    <location>
        <begin position="314"/>
        <end position="331"/>
    </location>
</feature>
<keyword evidence="3" id="KW-1185">Reference proteome</keyword>
<organism evidence="2 3">
    <name type="scientific">Colletotrichum noveboracense</name>
    <dbReference type="NCBI Taxonomy" id="2664923"/>
    <lineage>
        <taxon>Eukaryota</taxon>
        <taxon>Fungi</taxon>
        <taxon>Dikarya</taxon>
        <taxon>Ascomycota</taxon>
        <taxon>Pezizomycotina</taxon>
        <taxon>Sordariomycetes</taxon>
        <taxon>Hypocreomycetidae</taxon>
        <taxon>Glomerellales</taxon>
        <taxon>Glomerellaceae</taxon>
        <taxon>Colletotrichum</taxon>
        <taxon>Colletotrichum gloeosporioides species complex</taxon>
    </lineage>
</organism>
<evidence type="ECO:0000313" key="2">
    <source>
        <dbReference type="EMBL" id="CAI0650032.1"/>
    </source>
</evidence>
<accession>A0A9W4S058</accession>
<reference evidence="2" key="1">
    <citation type="submission" date="2022-08" db="EMBL/GenBank/DDBJ databases">
        <authorList>
            <person name="Giroux E."/>
            <person name="Giroux E."/>
        </authorList>
    </citation>
    <scope>NUCLEOTIDE SEQUENCE</scope>
    <source>
        <strain evidence="2">H1091258</strain>
    </source>
</reference>
<dbReference type="Proteomes" id="UP001152533">
    <property type="component" value="Unassembled WGS sequence"/>
</dbReference>
<dbReference type="Gene3D" id="1.20.58.340">
    <property type="entry name" value="Magnesium transport protein CorA, transmembrane region"/>
    <property type="match status" value="1"/>
</dbReference>
<dbReference type="EMBL" id="CAMGZC010000793">
    <property type="protein sequence ID" value="CAI0650032.1"/>
    <property type="molecule type" value="Genomic_DNA"/>
</dbReference>
<gene>
    <name evidence="2" type="ORF">CGXH109_LOCUS91887</name>
</gene>
<keyword evidence="1" id="KW-0472">Membrane</keyword>
<evidence type="ECO:0000256" key="1">
    <source>
        <dbReference type="SAM" id="Phobius"/>
    </source>
</evidence>